<name>A0ABP8JZL7_9ACTN</name>
<comment type="caution">
    <text evidence="5">The sequence shown here is derived from an EMBL/GenBank/DDBJ whole genome shotgun (WGS) entry which is preliminary data.</text>
</comment>
<evidence type="ECO:0000259" key="4">
    <source>
        <dbReference type="Pfam" id="PF07992"/>
    </source>
</evidence>
<dbReference type="Gene3D" id="3.50.50.60">
    <property type="entry name" value="FAD/NAD(P)-binding domain"/>
    <property type="match status" value="2"/>
</dbReference>
<dbReference type="PANTHER" id="PTHR48105">
    <property type="entry name" value="THIOREDOXIN REDUCTASE 1-RELATED-RELATED"/>
    <property type="match status" value="1"/>
</dbReference>
<keyword evidence="1" id="KW-0285">Flavoprotein</keyword>
<dbReference type="PRINTS" id="PR00469">
    <property type="entry name" value="PNDRDTASEII"/>
</dbReference>
<keyword evidence="6" id="KW-1185">Reference proteome</keyword>
<dbReference type="SUPFAM" id="SSF51905">
    <property type="entry name" value="FAD/NAD(P)-binding domain"/>
    <property type="match status" value="1"/>
</dbReference>
<dbReference type="InterPro" id="IPR036188">
    <property type="entry name" value="FAD/NAD-bd_sf"/>
</dbReference>
<accession>A0ABP8JZL7</accession>
<protein>
    <submittedName>
        <fullName evidence="5">NAD(P)/FAD-dependent oxidoreductase</fullName>
    </submittedName>
</protein>
<dbReference type="Proteomes" id="UP001500635">
    <property type="component" value="Unassembled WGS sequence"/>
</dbReference>
<dbReference type="RefSeq" id="WP_344998330.1">
    <property type="nucleotide sequence ID" value="NZ_BAABFR010000063.1"/>
</dbReference>
<evidence type="ECO:0000256" key="1">
    <source>
        <dbReference type="ARBA" id="ARBA00022630"/>
    </source>
</evidence>
<evidence type="ECO:0000313" key="5">
    <source>
        <dbReference type="EMBL" id="GAA4398573.1"/>
    </source>
</evidence>
<dbReference type="PRINTS" id="PR00368">
    <property type="entry name" value="FADPNR"/>
</dbReference>
<gene>
    <name evidence="5" type="ORF">GCM10023147_34910</name>
</gene>
<organism evidence="5 6">
    <name type="scientific">Tsukamurella soli</name>
    <dbReference type="NCBI Taxonomy" id="644556"/>
    <lineage>
        <taxon>Bacteria</taxon>
        <taxon>Bacillati</taxon>
        <taxon>Actinomycetota</taxon>
        <taxon>Actinomycetes</taxon>
        <taxon>Mycobacteriales</taxon>
        <taxon>Tsukamurellaceae</taxon>
        <taxon>Tsukamurella</taxon>
    </lineage>
</organism>
<feature type="domain" description="FAD/NAD(P)-binding" evidence="4">
    <location>
        <begin position="11"/>
        <end position="296"/>
    </location>
</feature>
<evidence type="ECO:0000313" key="6">
    <source>
        <dbReference type="Proteomes" id="UP001500635"/>
    </source>
</evidence>
<comment type="catalytic activity">
    <reaction evidence="3">
        <text>[thioredoxin]-dithiol + NADP(+) = [thioredoxin]-disulfide + NADPH + H(+)</text>
        <dbReference type="Rhea" id="RHEA:20345"/>
        <dbReference type="Rhea" id="RHEA-COMP:10698"/>
        <dbReference type="Rhea" id="RHEA-COMP:10700"/>
        <dbReference type="ChEBI" id="CHEBI:15378"/>
        <dbReference type="ChEBI" id="CHEBI:29950"/>
        <dbReference type="ChEBI" id="CHEBI:50058"/>
        <dbReference type="ChEBI" id="CHEBI:57783"/>
        <dbReference type="ChEBI" id="CHEBI:58349"/>
        <dbReference type="EC" id="1.8.1.9"/>
    </reaction>
</comment>
<reference evidence="6" key="1">
    <citation type="journal article" date="2019" name="Int. J. Syst. Evol. Microbiol.">
        <title>The Global Catalogue of Microorganisms (GCM) 10K type strain sequencing project: providing services to taxonomists for standard genome sequencing and annotation.</title>
        <authorList>
            <consortium name="The Broad Institute Genomics Platform"/>
            <consortium name="The Broad Institute Genome Sequencing Center for Infectious Disease"/>
            <person name="Wu L."/>
            <person name="Ma J."/>
        </authorList>
    </citation>
    <scope>NUCLEOTIDE SEQUENCE [LARGE SCALE GENOMIC DNA]</scope>
    <source>
        <strain evidence="6">JCM 17688</strain>
    </source>
</reference>
<dbReference type="InterPro" id="IPR050097">
    <property type="entry name" value="Ferredoxin-NADP_redctase_2"/>
</dbReference>
<dbReference type="InterPro" id="IPR023753">
    <property type="entry name" value="FAD/NAD-binding_dom"/>
</dbReference>
<dbReference type="Pfam" id="PF07992">
    <property type="entry name" value="Pyr_redox_2"/>
    <property type="match status" value="1"/>
</dbReference>
<keyword evidence="2" id="KW-0560">Oxidoreductase</keyword>
<dbReference type="EMBL" id="BAABFR010000063">
    <property type="protein sequence ID" value="GAA4398573.1"/>
    <property type="molecule type" value="Genomic_DNA"/>
</dbReference>
<evidence type="ECO:0000256" key="3">
    <source>
        <dbReference type="ARBA" id="ARBA00048132"/>
    </source>
</evidence>
<proteinExistence type="predicted"/>
<sequence>MTTPPHEITVDAAVIGGGAAGLAGATTLARARLSVTVVDGGAPRNAPARGVHSFLTRDGMPPADLIRVGHEQLAAYGAQILDDAAVRTARDGDDILVTLASGTVVRARRLLVASGVIDRLPDVPGLREHWGTGVVHCPFCHGWEVREQPIAILATDGALAAHAGRLWRRWTDDVTVVMHDADVLSPEQRVTLEAAGAQIVAGPALAIESDGDGVSGVRTPAGIVSCTAVVTPTFTEASVEFLAGLGLTPEPFEAMGTVMGTYLPTGPAGATTVPGIWAAGNVADLAAQVINAAAAGNQAAAAMVFSFAG</sequence>
<evidence type="ECO:0000256" key="2">
    <source>
        <dbReference type="ARBA" id="ARBA00023002"/>
    </source>
</evidence>